<dbReference type="Proteomes" id="UP001600039">
    <property type="component" value="Unassembled WGS sequence"/>
</dbReference>
<accession>A0ABW6HR05</accession>
<dbReference type="SUPFAM" id="SSF54001">
    <property type="entry name" value="Cysteine proteinases"/>
    <property type="match status" value="1"/>
</dbReference>
<protein>
    <submittedName>
        <fullName evidence="2">CHAP domain-containing protein</fullName>
    </submittedName>
</protein>
<sequence length="153" mass="16642">MSPLSLKALEIAIKQLGVQEIPRGSNAGPAVEKYLKSVGLGKGYAWCEAFVYWCYSEAGKELGVVNPLKKTAGVLDQLNNSKKYVVKTPQKGDLFIMDFGGGQGHIGFVNEAEVNTIQTVEGNSNDDGSREGYEVCRKPNGRKTNTIKAFLRV</sequence>
<name>A0ABW6HR05_9FLAO</name>
<evidence type="ECO:0000313" key="3">
    <source>
        <dbReference type="Proteomes" id="UP001600039"/>
    </source>
</evidence>
<dbReference type="InterPro" id="IPR038765">
    <property type="entry name" value="Papain-like_cys_pep_sf"/>
</dbReference>
<dbReference type="InterPro" id="IPR007921">
    <property type="entry name" value="CHAP_dom"/>
</dbReference>
<feature type="domain" description="Peptidase C51" evidence="1">
    <location>
        <begin position="41"/>
        <end position="123"/>
    </location>
</feature>
<reference evidence="2 3" key="1">
    <citation type="submission" date="2024-06" db="EMBL/GenBank/DDBJ databases">
        <title>Flavobacterium spp. isolated from glacier.</title>
        <authorList>
            <person name="Han D."/>
        </authorList>
    </citation>
    <scope>NUCLEOTIDE SEQUENCE [LARGE SCALE GENOMIC DNA]</scope>
    <source>
        <strain evidence="2 3">LB3P45</strain>
    </source>
</reference>
<proteinExistence type="predicted"/>
<dbReference type="Pfam" id="PF05257">
    <property type="entry name" value="CHAP"/>
    <property type="match status" value="1"/>
</dbReference>
<dbReference type="EMBL" id="JBHZQA010000010">
    <property type="protein sequence ID" value="MFE3849088.1"/>
    <property type="molecule type" value="Genomic_DNA"/>
</dbReference>
<evidence type="ECO:0000313" key="2">
    <source>
        <dbReference type="EMBL" id="MFE3849088.1"/>
    </source>
</evidence>
<organism evidence="2 3">
    <name type="scientific">Flavobacterium fructosi</name>
    <dbReference type="NCBI Taxonomy" id="3230416"/>
    <lineage>
        <taxon>Bacteria</taxon>
        <taxon>Pseudomonadati</taxon>
        <taxon>Bacteroidota</taxon>
        <taxon>Flavobacteriia</taxon>
        <taxon>Flavobacteriales</taxon>
        <taxon>Flavobacteriaceae</taxon>
        <taxon>Flavobacterium</taxon>
    </lineage>
</organism>
<dbReference type="RefSeq" id="WP_379858834.1">
    <property type="nucleotide sequence ID" value="NZ_JBHZQA010000010.1"/>
</dbReference>
<evidence type="ECO:0000259" key="1">
    <source>
        <dbReference type="Pfam" id="PF05257"/>
    </source>
</evidence>
<comment type="caution">
    <text evidence="2">The sequence shown here is derived from an EMBL/GenBank/DDBJ whole genome shotgun (WGS) entry which is preliminary data.</text>
</comment>
<dbReference type="Gene3D" id="3.90.1720.10">
    <property type="entry name" value="endopeptidase domain like (from Nostoc punctiforme)"/>
    <property type="match status" value="1"/>
</dbReference>
<gene>
    <name evidence="2" type="ORF">ACFX5D_14035</name>
</gene>
<keyword evidence="3" id="KW-1185">Reference proteome</keyword>